<sequence length="437" mass="44246">MTRIESRSRPAWTLVTVSLGGMIVGLDGTALTIAGPDIAQDAEASLTELQWIANAYLVALAVALFPAGRLADRAGRRRVFVVGVAGFGLVSVLIAVSATAWLLILLRAAQGVFGALLQPAALALVRATFTGKRLDLALGIWGGAGALSIAAGPVVAGLIVQHYGWPVVFLINAPIAAATVVLALCTVRESRAHGRPGRPMDLIRSPGVALGSVLTGLSYFSLYGLLFFLTLYLQNLRGFDPVGAAGWLLPLTAVVVLSAPVGGALTARFGPRWPAVCGLSLVLGGMLGFLGLGPDSTQAGMLPAALVLGAGTGVALIATTQIIITNAPTSMSGLASALQQVATQLGGVAGILVLGLVMSWRVGGLVPPGADEGEAAQGLGAGSAAFIPGFHAAVVTAAVVIAAGAALALRTSNRPSPQPAWPPDVPANVDGERRDQQ</sequence>
<evidence type="ECO:0000256" key="1">
    <source>
        <dbReference type="ARBA" id="ARBA00004651"/>
    </source>
</evidence>
<comment type="caution">
    <text evidence="8">The sequence shown here is derived from an EMBL/GenBank/DDBJ whole genome shotgun (WGS) entry which is preliminary data.</text>
</comment>
<keyword evidence="3 6" id="KW-1133">Transmembrane helix</keyword>
<feature type="transmembrane region" description="Helical" evidence="6">
    <location>
        <begin position="49"/>
        <end position="67"/>
    </location>
</feature>
<dbReference type="PROSITE" id="PS00216">
    <property type="entry name" value="SUGAR_TRANSPORT_1"/>
    <property type="match status" value="1"/>
</dbReference>
<feature type="transmembrane region" description="Helical" evidence="6">
    <location>
        <begin position="110"/>
        <end position="129"/>
    </location>
</feature>
<feature type="transmembrane region" description="Helical" evidence="6">
    <location>
        <begin position="304"/>
        <end position="324"/>
    </location>
</feature>
<feature type="transmembrane region" description="Helical" evidence="6">
    <location>
        <begin position="345"/>
        <end position="363"/>
    </location>
</feature>
<dbReference type="PROSITE" id="PS50850">
    <property type="entry name" value="MFS"/>
    <property type="match status" value="1"/>
</dbReference>
<dbReference type="InterPro" id="IPR005829">
    <property type="entry name" value="Sugar_transporter_CS"/>
</dbReference>
<protein>
    <submittedName>
        <fullName evidence="8">Nitrate/nitrite transporter NarK</fullName>
    </submittedName>
</protein>
<feature type="transmembrane region" description="Helical" evidence="6">
    <location>
        <begin position="383"/>
        <end position="409"/>
    </location>
</feature>
<proteinExistence type="predicted"/>
<keyword evidence="2 6" id="KW-0812">Transmembrane</keyword>
<keyword evidence="4 6" id="KW-0472">Membrane</keyword>
<dbReference type="Gene3D" id="1.20.1250.20">
    <property type="entry name" value="MFS general substrate transporter like domains"/>
    <property type="match status" value="1"/>
</dbReference>
<feature type="transmembrane region" description="Helical" evidence="6">
    <location>
        <begin position="208"/>
        <end position="233"/>
    </location>
</feature>
<feature type="transmembrane region" description="Helical" evidence="6">
    <location>
        <begin position="165"/>
        <end position="187"/>
    </location>
</feature>
<dbReference type="InterPro" id="IPR036259">
    <property type="entry name" value="MFS_trans_sf"/>
</dbReference>
<feature type="transmembrane region" description="Helical" evidence="6">
    <location>
        <begin position="273"/>
        <end position="292"/>
    </location>
</feature>
<comment type="subcellular location">
    <subcellularLocation>
        <location evidence="1">Cell membrane</location>
        <topology evidence="1">Multi-pass membrane protein</topology>
    </subcellularLocation>
</comment>
<evidence type="ECO:0000313" key="9">
    <source>
        <dbReference type="Proteomes" id="UP000763557"/>
    </source>
</evidence>
<dbReference type="CDD" id="cd17321">
    <property type="entry name" value="MFS_MMR_MDR_like"/>
    <property type="match status" value="1"/>
</dbReference>
<dbReference type="Pfam" id="PF07690">
    <property type="entry name" value="MFS_1"/>
    <property type="match status" value="1"/>
</dbReference>
<keyword evidence="9" id="KW-1185">Reference proteome</keyword>
<name>A0ABX2FGV3_9PSEU</name>
<organism evidence="8 9">
    <name type="scientific">Kibdelosporangium persicum</name>
    <dbReference type="NCBI Taxonomy" id="2698649"/>
    <lineage>
        <taxon>Bacteria</taxon>
        <taxon>Bacillati</taxon>
        <taxon>Actinomycetota</taxon>
        <taxon>Actinomycetes</taxon>
        <taxon>Pseudonocardiales</taxon>
        <taxon>Pseudonocardiaceae</taxon>
        <taxon>Kibdelosporangium</taxon>
    </lineage>
</organism>
<gene>
    <name evidence="8" type="ORF">GC106_73130</name>
</gene>
<dbReference type="InterPro" id="IPR011701">
    <property type="entry name" value="MFS"/>
</dbReference>
<dbReference type="PANTHER" id="PTHR42718:SF42">
    <property type="entry name" value="EXPORT PROTEIN"/>
    <property type="match status" value="1"/>
</dbReference>
<evidence type="ECO:0000256" key="4">
    <source>
        <dbReference type="ARBA" id="ARBA00023136"/>
    </source>
</evidence>
<dbReference type="RefSeq" id="WP_173140904.1">
    <property type="nucleotide sequence ID" value="NZ_CBCSGW010000066.1"/>
</dbReference>
<evidence type="ECO:0000256" key="3">
    <source>
        <dbReference type="ARBA" id="ARBA00022989"/>
    </source>
</evidence>
<evidence type="ECO:0000259" key="7">
    <source>
        <dbReference type="PROSITE" id="PS50850"/>
    </source>
</evidence>
<dbReference type="Proteomes" id="UP000763557">
    <property type="component" value="Unassembled WGS sequence"/>
</dbReference>
<dbReference type="InterPro" id="IPR020846">
    <property type="entry name" value="MFS_dom"/>
</dbReference>
<feature type="compositionally biased region" description="Pro residues" evidence="5">
    <location>
        <begin position="416"/>
        <end position="425"/>
    </location>
</feature>
<feature type="domain" description="Major facilitator superfamily (MFS) profile" evidence="7">
    <location>
        <begin position="13"/>
        <end position="414"/>
    </location>
</feature>
<dbReference type="PANTHER" id="PTHR42718">
    <property type="entry name" value="MAJOR FACILITATOR SUPERFAMILY MULTIDRUG TRANSPORTER MFSC"/>
    <property type="match status" value="1"/>
</dbReference>
<feature type="transmembrane region" description="Helical" evidence="6">
    <location>
        <begin position="245"/>
        <end position="266"/>
    </location>
</feature>
<feature type="transmembrane region" description="Helical" evidence="6">
    <location>
        <begin position="79"/>
        <end position="104"/>
    </location>
</feature>
<feature type="region of interest" description="Disordered" evidence="5">
    <location>
        <begin position="412"/>
        <end position="437"/>
    </location>
</feature>
<feature type="transmembrane region" description="Helical" evidence="6">
    <location>
        <begin position="12"/>
        <end position="34"/>
    </location>
</feature>
<reference evidence="8 9" key="1">
    <citation type="submission" date="2020-01" db="EMBL/GenBank/DDBJ databases">
        <title>Kibdelosporangium persica a novel Actinomycetes from a hot desert in Iran.</title>
        <authorList>
            <person name="Safaei N."/>
            <person name="Zaburannyi N."/>
            <person name="Mueller R."/>
            <person name="Wink J."/>
        </authorList>
    </citation>
    <scope>NUCLEOTIDE SEQUENCE [LARGE SCALE GENOMIC DNA]</scope>
    <source>
        <strain evidence="8 9">4NS15</strain>
    </source>
</reference>
<dbReference type="EMBL" id="JAAATY010000033">
    <property type="protein sequence ID" value="NRN70051.1"/>
    <property type="molecule type" value="Genomic_DNA"/>
</dbReference>
<evidence type="ECO:0000256" key="2">
    <source>
        <dbReference type="ARBA" id="ARBA00022692"/>
    </source>
</evidence>
<evidence type="ECO:0000313" key="8">
    <source>
        <dbReference type="EMBL" id="NRN70051.1"/>
    </source>
</evidence>
<evidence type="ECO:0000256" key="5">
    <source>
        <dbReference type="SAM" id="MobiDB-lite"/>
    </source>
</evidence>
<dbReference type="SUPFAM" id="SSF103473">
    <property type="entry name" value="MFS general substrate transporter"/>
    <property type="match status" value="1"/>
</dbReference>
<evidence type="ECO:0000256" key="6">
    <source>
        <dbReference type="SAM" id="Phobius"/>
    </source>
</evidence>
<accession>A0ABX2FGV3</accession>
<feature type="transmembrane region" description="Helical" evidence="6">
    <location>
        <begin position="136"/>
        <end position="159"/>
    </location>
</feature>